<gene>
    <name evidence="2" type="ORF">ACFFGE_06860</name>
</gene>
<sequence length="318" mass="33384">MNRHSTTVLATALVLSLSACGDGDGGGGLLAADPEPGSAEAVAAEARGEVRCPPRIATPAPAAGAPTVDVIGLRPGLTYDEAVNIVLCHHPRMVVEEERYRGFRVETAGGDYRRGFVGTFAQPASTLTPQQMMQQSLDEAAARSAGAAPDDDVLPGESKVYVATMGVSGEERVISASRRERFAAGEAPTIANLVAALTEKYGEPTYTGTWGDGRELRWAYDPTGRRILESSPYYSSCRAPADPDDGSNLSPDCGVVVQARIDPLRDNPELADSLAVGVIDQAGGFALIERTEQAFAAQDQARRAAEVARAAQTDAPTL</sequence>
<comment type="caution">
    <text evidence="2">The sequence shown here is derived from an EMBL/GenBank/DDBJ whole genome shotgun (WGS) entry which is preliminary data.</text>
</comment>
<feature type="signal peptide" evidence="1">
    <location>
        <begin position="1"/>
        <end position="21"/>
    </location>
</feature>
<dbReference type="EMBL" id="JBHLSW010000004">
    <property type="protein sequence ID" value="MFC0633595.1"/>
    <property type="molecule type" value="Genomic_DNA"/>
</dbReference>
<keyword evidence="1" id="KW-0732">Signal</keyword>
<evidence type="ECO:0008006" key="4">
    <source>
        <dbReference type="Google" id="ProtNLM"/>
    </source>
</evidence>
<feature type="chain" id="PRO_5046319666" description="Lipoprotein" evidence="1">
    <location>
        <begin position="22"/>
        <end position="318"/>
    </location>
</feature>
<dbReference type="Proteomes" id="UP001589906">
    <property type="component" value="Unassembled WGS sequence"/>
</dbReference>
<organism evidence="2 3">
    <name type="scientific">Brevundimonas balnearis</name>
    <dbReference type="NCBI Taxonomy" id="1572858"/>
    <lineage>
        <taxon>Bacteria</taxon>
        <taxon>Pseudomonadati</taxon>
        <taxon>Pseudomonadota</taxon>
        <taxon>Alphaproteobacteria</taxon>
        <taxon>Caulobacterales</taxon>
        <taxon>Caulobacteraceae</taxon>
        <taxon>Brevundimonas</taxon>
    </lineage>
</organism>
<keyword evidence="3" id="KW-1185">Reference proteome</keyword>
<evidence type="ECO:0000313" key="3">
    <source>
        <dbReference type="Proteomes" id="UP001589906"/>
    </source>
</evidence>
<proteinExistence type="predicted"/>
<name>A0ABV6R1V3_9CAUL</name>
<evidence type="ECO:0000256" key="1">
    <source>
        <dbReference type="SAM" id="SignalP"/>
    </source>
</evidence>
<accession>A0ABV6R1V3</accession>
<dbReference type="RefSeq" id="WP_376835511.1">
    <property type="nucleotide sequence ID" value="NZ_JBHLSW010000004.1"/>
</dbReference>
<protein>
    <recommendedName>
        <fullName evidence="4">Lipoprotein</fullName>
    </recommendedName>
</protein>
<evidence type="ECO:0000313" key="2">
    <source>
        <dbReference type="EMBL" id="MFC0633595.1"/>
    </source>
</evidence>
<reference evidence="2 3" key="1">
    <citation type="submission" date="2024-09" db="EMBL/GenBank/DDBJ databases">
        <authorList>
            <person name="Sun Q."/>
            <person name="Mori K."/>
        </authorList>
    </citation>
    <scope>NUCLEOTIDE SEQUENCE [LARGE SCALE GENOMIC DNA]</scope>
    <source>
        <strain evidence="2 3">NCAIM B.02621</strain>
    </source>
</reference>
<dbReference type="PROSITE" id="PS51257">
    <property type="entry name" value="PROKAR_LIPOPROTEIN"/>
    <property type="match status" value="1"/>
</dbReference>